<evidence type="ECO:0000313" key="6">
    <source>
        <dbReference type="EMBL" id="RAU19689.1"/>
    </source>
</evidence>
<sequence precursor="true">MQRVSKLIGLLGMAILSSLAFALPEDRNQPIHVSADQASLNEATGVSVYSGNVEIKQGSMILKGSRVELHRDNQGSIARVVSTGNPAEFQQQSVASQPVTRAYGNQMDYRIPTQLITITGNAQVQQANDRFTGQRIVYNMDQSIVDAFGSEQPGGQRVEMIIQPRSNN</sequence>
<keyword evidence="7" id="KW-1185">Reference proteome</keyword>
<dbReference type="Gene3D" id="2.60.450.10">
    <property type="entry name" value="Lipopolysaccharide (LPS) transport protein A like domain"/>
    <property type="match status" value="1"/>
</dbReference>
<dbReference type="GO" id="GO:0001530">
    <property type="term" value="F:lipopolysaccharide binding"/>
    <property type="evidence" value="ECO:0007669"/>
    <property type="project" value="InterPro"/>
</dbReference>
<dbReference type="InterPro" id="IPR014340">
    <property type="entry name" value="LptA"/>
</dbReference>
<evidence type="ECO:0000256" key="2">
    <source>
        <dbReference type="ARBA" id="ARBA00022729"/>
    </source>
</evidence>
<feature type="chain" id="PRO_5017095661" description="Lipopolysaccharide export system protein LptA" evidence="4">
    <location>
        <begin position="23"/>
        <end position="168"/>
    </location>
</feature>
<gene>
    <name evidence="4 6" type="primary">lptA</name>
    <name evidence="6" type="ORF">DN062_00980</name>
</gene>
<evidence type="ECO:0000256" key="4">
    <source>
        <dbReference type="HAMAP-Rule" id="MF_01914"/>
    </source>
</evidence>
<proteinExistence type="inferred from homology"/>
<dbReference type="PANTHER" id="PTHR36504">
    <property type="entry name" value="LIPOPOLYSACCHARIDE EXPORT SYSTEM PROTEIN LPTA"/>
    <property type="match status" value="1"/>
</dbReference>
<dbReference type="GO" id="GO:0015920">
    <property type="term" value="P:lipopolysaccharide transport"/>
    <property type="evidence" value="ECO:0007669"/>
    <property type="project" value="UniProtKB-UniRule"/>
</dbReference>
<dbReference type="HAMAP" id="MF_01914">
    <property type="entry name" value="LPS_assembly_LptA"/>
    <property type="match status" value="1"/>
</dbReference>
<evidence type="ECO:0000313" key="7">
    <source>
        <dbReference type="Proteomes" id="UP000250744"/>
    </source>
</evidence>
<evidence type="ECO:0000256" key="3">
    <source>
        <dbReference type="ARBA" id="ARBA00022764"/>
    </source>
</evidence>
<comment type="subunit">
    <text evidence="4">Component of the lipopolysaccharide transport and assembly complex.</text>
</comment>
<dbReference type="EMBL" id="QKRX01000001">
    <property type="protein sequence ID" value="RAU19689.1"/>
    <property type="molecule type" value="Genomic_DNA"/>
</dbReference>
<dbReference type="InterPro" id="IPR005653">
    <property type="entry name" value="OstA-like_N"/>
</dbReference>
<accession>A0A364NRE6</accession>
<protein>
    <recommendedName>
        <fullName evidence="4">Lipopolysaccharide export system protein LptA</fullName>
    </recommendedName>
</protein>
<dbReference type="GO" id="GO:0009279">
    <property type="term" value="C:cell outer membrane"/>
    <property type="evidence" value="ECO:0007669"/>
    <property type="project" value="TreeGrafter"/>
</dbReference>
<dbReference type="NCBIfam" id="TIGR03002">
    <property type="entry name" value="outer_YhbN_LptA"/>
    <property type="match status" value="1"/>
</dbReference>
<evidence type="ECO:0000259" key="5">
    <source>
        <dbReference type="Pfam" id="PF03968"/>
    </source>
</evidence>
<keyword evidence="2 4" id="KW-0732">Signal</keyword>
<comment type="subcellular location">
    <subcellularLocation>
        <location evidence="4">Periplasm</location>
    </subcellularLocation>
</comment>
<feature type="domain" description="Organic solvent tolerance-like N-terminal" evidence="5">
    <location>
        <begin position="32"/>
        <end position="142"/>
    </location>
</feature>
<dbReference type="GO" id="GO:0017089">
    <property type="term" value="F:glycolipid transfer activity"/>
    <property type="evidence" value="ECO:0007669"/>
    <property type="project" value="TreeGrafter"/>
</dbReference>
<keyword evidence="3 4" id="KW-0574">Periplasm</keyword>
<dbReference type="InterPro" id="IPR052037">
    <property type="entry name" value="LPS_export_LptA"/>
</dbReference>
<dbReference type="Proteomes" id="UP000250744">
    <property type="component" value="Unassembled WGS sequence"/>
</dbReference>
<comment type="caution">
    <text evidence="6">The sequence shown here is derived from an EMBL/GenBank/DDBJ whole genome shotgun (WGS) entry which is preliminary data.</text>
</comment>
<dbReference type="Pfam" id="PF03968">
    <property type="entry name" value="LptD_N"/>
    <property type="match status" value="1"/>
</dbReference>
<reference evidence="6 7" key="1">
    <citation type="submission" date="2018-06" db="EMBL/GenBank/DDBJ databases">
        <title>Nitrincola tibetense sp. nov., isolated from Lake XuguoCo on Tibetan Plateau.</title>
        <authorList>
            <person name="Xing P."/>
        </authorList>
    </citation>
    <scope>NUCLEOTIDE SEQUENCE [LARGE SCALE GENOMIC DNA]</scope>
    <source>
        <strain evidence="7">xg18</strain>
    </source>
</reference>
<dbReference type="GO" id="GO:0043165">
    <property type="term" value="P:Gram-negative-bacterium-type cell outer membrane assembly"/>
    <property type="evidence" value="ECO:0007669"/>
    <property type="project" value="UniProtKB-UniRule"/>
</dbReference>
<comment type="similarity">
    <text evidence="4">Belongs to the LptA family.</text>
</comment>
<dbReference type="PANTHER" id="PTHR36504:SF1">
    <property type="entry name" value="LIPOPOLYSACCHARIDE EXPORT SYSTEM PROTEIN LPTA"/>
    <property type="match status" value="1"/>
</dbReference>
<dbReference type="GO" id="GO:0030288">
    <property type="term" value="C:outer membrane-bounded periplasmic space"/>
    <property type="evidence" value="ECO:0007669"/>
    <property type="project" value="TreeGrafter"/>
</dbReference>
<organism evidence="6 7">
    <name type="scientific">Nitrincola tibetensis</name>
    <dbReference type="NCBI Taxonomy" id="2219697"/>
    <lineage>
        <taxon>Bacteria</taxon>
        <taxon>Pseudomonadati</taxon>
        <taxon>Pseudomonadota</taxon>
        <taxon>Gammaproteobacteria</taxon>
        <taxon>Oceanospirillales</taxon>
        <taxon>Oceanospirillaceae</taxon>
        <taxon>Nitrincola</taxon>
    </lineage>
</organism>
<dbReference type="OrthoDB" id="9795964at2"/>
<name>A0A364NRE6_9GAMM</name>
<comment type="function">
    <text evidence="4">Involved in the assembly of lipopolysaccharide (LPS). Required for the translocation of LPS from the inner membrane to the outer membrane. May form a bridge between the inner membrane and the outer membrane, via interactions with LptC and LptD, thereby facilitating LPS transfer across the periplasm.</text>
</comment>
<evidence type="ECO:0000256" key="1">
    <source>
        <dbReference type="ARBA" id="ARBA00022448"/>
    </source>
</evidence>
<feature type="signal peptide" evidence="4">
    <location>
        <begin position="1"/>
        <end position="22"/>
    </location>
</feature>
<dbReference type="AlphaFoldDB" id="A0A364NRE6"/>
<keyword evidence="1 4" id="KW-0813">Transport</keyword>